<proteinExistence type="predicted"/>
<dbReference type="OrthoDB" id="2679643at2759"/>
<sequence length="124" mass="14434">MALRYKSSIHQEQREELFPLPSPPLSKDRVLADLSLTIQELMAAELNAIISYAEITRSTKTCFVAGFCLSIYDILQTFPEEVEYYWRGGWNIPRALYFLTRYSPVLIEIMEMLSELYGTSMNFF</sequence>
<evidence type="ECO:0000313" key="2">
    <source>
        <dbReference type="EMBL" id="KZT35708.1"/>
    </source>
</evidence>
<evidence type="ECO:0000259" key="1">
    <source>
        <dbReference type="Pfam" id="PF20151"/>
    </source>
</evidence>
<organism evidence="2 3">
    <name type="scientific">Sistotremastrum suecicum HHB10207 ss-3</name>
    <dbReference type="NCBI Taxonomy" id="1314776"/>
    <lineage>
        <taxon>Eukaryota</taxon>
        <taxon>Fungi</taxon>
        <taxon>Dikarya</taxon>
        <taxon>Basidiomycota</taxon>
        <taxon>Agaricomycotina</taxon>
        <taxon>Agaricomycetes</taxon>
        <taxon>Sistotremastrales</taxon>
        <taxon>Sistotremastraceae</taxon>
        <taxon>Sistotremastrum</taxon>
    </lineage>
</organism>
<accession>A0A166AV30</accession>
<dbReference type="Proteomes" id="UP000076798">
    <property type="component" value="Unassembled WGS sequence"/>
</dbReference>
<name>A0A166AV30_9AGAM</name>
<protein>
    <recommendedName>
        <fullName evidence="1">DUF6533 domain-containing protein</fullName>
    </recommendedName>
</protein>
<dbReference type="EMBL" id="KV428130">
    <property type="protein sequence ID" value="KZT35708.1"/>
    <property type="molecule type" value="Genomic_DNA"/>
</dbReference>
<dbReference type="InterPro" id="IPR045340">
    <property type="entry name" value="DUF6533"/>
</dbReference>
<dbReference type="AlphaFoldDB" id="A0A166AV30"/>
<dbReference type="Pfam" id="PF20151">
    <property type="entry name" value="DUF6533"/>
    <property type="match status" value="1"/>
</dbReference>
<evidence type="ECO:0000313" key="3">
    <source>
        <dbReference type="Proteomes" id="UP000076798"/>
    </source>
</evidence>
<reference evidence="2 3" key="1">
    <citation type="journal article" date="2016" name="Mol. Biol. Evol.">
        <title>Comparative Genomics of Early-Diverging Mushroom-Forming Fungi Provides Insights into the Origins of Lignocellulose Decay Capabilities.</title>
        <authorList>
            <person name="Nagy L.G."/>
            <person name="Riley R."/>
            <person name="Tritt A."/>
            <person name="Adam C."/>
            <person name="Daum C."/>
            <person name="Floudas D."/>
            <person name="Sun H."/>
            <person name="Yadav J.S."/>
            <person name="Pangilinan J."/>
            <person name="Larsson K.H."/>
            <person name="Matsuura K."/>
            <person name="Barry K."/>
            <person name="Labutti K."/>
            <person name="Kuo R."/>
            <person name="Ohm R.A."/>
            <person name="Bhattacharya S.S."/>
            <person name="Shirouzu T."/>
            <person name="Yoshinaga Y."/>
            <person name="Martin F.M."/>
            <person name="Grigoriev I.V."/>
            <person name="Hibbett D.S."/>
        </authorList>
    </citation>
    <scope>NUCLEOTIDE SEQUENCE [LARGE SCALE GENOMIC DNA]</scope>
    <source>
        <strain evidence="2 3">HHB10207 ss-3</strain>
    </source>
</reference>
<feature type="domain" description="DUF6533" evidence="1">
    <location>
        <begin position="62"/>
        <end position="106"/>
    </location>
</feature>
<keyword evidence="3" id="KW-1185">Reference proteome</keyword>
<gene>
    <name evidence="2" type="ORF">SISSUDRAFT_134314</name>
</gene>